<proteinExistence type="inferred from homology"/>
<keyword evidence="3" id="KW-0067">ATP-binding</keyword>
<dbReference type="InterPro" id="IPR000523">
    <property type="entry name" value="Mg_chelatse_chII-like_cat_dom"/>
</dbReference>
<dbReference type="InterPro" id="IPR025158">
    <property type="entry name" value="Mg_chelat-rel_C"/>
</dbReference>
<gene>
    <name evidence="5" type="primary">comM</name>
    <name evidence="5" type="ORF">TRIP_B350186</name>
</gene>
<dbReference type="GO" id="GO:0003677">
    <property type="term" value="F:DNA binding"/>
    <property type="evidence" value="ECO:0007669"/>
    <property type="project" value="InterPro"/>
</dbReference>
<organism evidence="5">
    <name type="scientific">Uncultured Desulfatiglans sp</name>
    <dbReference type="NCBI Taxonomy" id="1748965"/>
    <lineage>
        <taxon>Bacteria</taxon>
        <taxon>Pseudomonadati</taxon>
        <taxon>Thermodesulfobacteriota</taxon>
        <taxon>Desulfobacteria</taxon>
        <taxon>Desulfatiglandales</taxon>
        <taxon>Desulfatiglandaceae</taxon>
        <taxon>Desulfatiglans</taxon>
        <taxon>environmental samples</taxon>
    </lineage>
</organism>
<comment type="similarity">
    <text evidence="1">Belongs to the Mg-chelatase subunits D/I family. ComM subfamily.</text>
</comment>
<evidence type="ECO:0000259" key="4">
    <source>
        <dbReference type="SMART" id="SM00382"/>
    </source>
</evidence>
<keyword evidence="2" id="KW-0547">Nucleotide-binding</keyword>
<dbReference type="InterPro" id="IPR004482">
    <property type="entry name" value="Mg_chelat-rel"/>
</dbReference>
<dbReference type="Gene3D" id="3.40.50.300">
    <property type="entry name" value="P-loop containing nucleotide triphosphate hydrolases"/>
    <property type="match status" value="1"/>
</dbReference>
<evidence type="ECO:0000256" key="3">
    <source>
        <dbReference type="ARBA" id="ARBA00022840"/>
    </source>
</evidence>
<dbReference type="Pfam" id="PF13541">
    <property type="entry name" value="ChlI"/>
    <property type="match status" value="1"/>
</dbReference>
<sequence>MQTSNTAGGSFPMLSRILSSAVLGIDAYIVQVEVDIAQGLPAFATVGLAEGAVRESKERVKAAIKNSGFTFPSDRITVNLAPADIRKEGSAFDLPIALGILAATGSIPACIDEGHLFLGELALDGSVRPVKGILPIAAAARSFGFEGIFLPGSNAAEAAVVRGIDVFPVESLSQVAAVLNREETITPASPQATPRTSAGSVEPDYNEVLGQEDAKRALEIAAAGGHNVLMIGPPGAGKTMLARRLPTILPELGLEESLETSKVYSVMGLMPEGGGLLRSRPFRSPHHTISDAGLVGGGYIPMPGEVSLAHNGVLFLDELPEFHRGALEVMRQPMEDGSVTLARARFKVTYPARFMLVAAMNPCACGHYGNPRKECVCTPVQIQRYRSRISGPLSDRIDMHIEVQAVDYRDIGAGTSGDPSALIRGRVDKAREIQRARFEGEGIYANAQMTNRHLRRFCPLGAEPAKLLDTAMQRLALSARAYTRIIKLARTIADLEGSEPIGASHVAEAIGYRTLDRA</sequence>
<dbReference type="AlphaFoldDB" id="A0A653AAS6"/>
<dbReference type="InterPro" id="IPR020568">
    <property type="entry name" value="Ribosomal_Su5_D2-typ_SF"/>
</dbReference>
<dbReference type="PANTHER" id="PTHR32039:SF7">
    <property type="entry name" value="COMPETENCE PROTEIN COMM"/>
    <property type="match status" value="1"/>
</dbReference>
<evidence type="ECO:0000256" key="1">
    <source>
        <dbReference type="ARBA" id="ARBA00006354"/>
    </source>
</evidence>
<dbReference type="Gene3D" id="3.30.230.10">
    <property type="match status" value="1"/>
</dbReference>
<feature type="domain" description="AAA+ ATPase" evidence="4">
    <location>
        <begin position="224"/>
        <end position="407"/>
    </location>
</feature>
<dbReference type="SUPFAM" id="SSF52540">
    <property type="entry name" value="P-loop containing nucleoside triphosphate hydrolases"/>
    <property type="match status" value="1"/>
</dbReference>
<dbReference type="InterPro" id="IPR027417">
    <property type="entry name" value="P-loop_NTPase"/>
</dbReference>
<evidence type="ECO:0000313" key="5">
    <source>
        <dbReference type="EMBL" id="VBB45073.1"/>
    </source>
</evidence>
<dbReference type="NCBIfam" id="TIGR00368">
    <property type="entry name" value="YifB family Mg chelatase-like AAA ATPase"/>
    <property type="match status" value="1"/>
</dbReference>
<dbReference type="GO" id="GO:0005524">
    <property type="term" value="F:ATP binding"/>
    <property type="evidence" value="ECO:0007669"/>
    <property type="project" value="UniProtKB-KW"/>
</dbReference>
<dbReference type="SMART" id="SM00382">
    <property type="entry name" value="AAA"/>
    <property type="match status" value="1"/>
</dbReference>
<dbReference type="InterPro" id="IPR003593">
    <property type="entry name" value="AAA+_ATPase"/>
</dbReference>
<accession>A0A653AAS6</accession>
<dbReference type="SUPFAM" id="SSF54211">
    <property type="entry name" value="Ribosomal protein S5 domain 2-like"/>
    <property type="match status" value="1"/>
</dbReference>
<dbReference type="Pfam" id="PF01078">
    <property type="entry name" value="Mg_chelatase"/>
    <property type="match status" value="1"/>
</dbReference>
<dbReference type="InterPro" id="IPR001208">
    <property type="entry name" value="MCM_dom"/>
</dbReference>
<dbReference type="InterPro" id="IPR045006">
    <property type="entry name" value="CHLI-like"/>
</dbReference>
<dbReference type="EMBL" id="UPXX01000029">
    <property type="protein sequence ID" value="VBB45073.1"/>
    <property type="molecule type" value="Genomic_DNA"/>
</dbReference>
<reference evidence="5" key="1">
    <citation type="submission" date="2018-07" db="EMBL/GenBank/DDBJ databases">
        <authorList>
            <consortium name="Genoscope - CEA"/>
            <person name="William W."/>
        </authorList>
    </citation>
    <scope>NUCLEOTIDE SEQUENCE</scope>
    <source>
        <strain evidence="5">IK1</strain>
    </source>
</reference>
<dbReference type="Pfam" id="PF13335">
    <property type="entry name" value="Mg_chelatase_C"/>
    <property type="match status" value="1"/>
</dbReference>
<dbReference type="PANTHER" id="PTHR32039">
    <property type="entry name" value="MAGNESIUM-CHELATASE SUBUNIT CHLI"/>
    <property type="match status" value="1"/>
</dbReference>
<dbReference type="InterPro" id="IPR014721">
    <property type="entry name" value="Ribsml_uS5_D2-typ_fold_subgr"/>
</dbReference>
<evidence type="ECO:0000256" key="2">
    <source>
        <dbReference type="ARBA" id="ARBA00022741"/>
    </source>
</evidence>
<protein>
    <submittedName>
        <fullName evidence="5">Competence protein ComM</fullName>
    </submittedName>
</protein>
<dbReference type="PRINTS" id="PR01657">
    <property type="entry name" value="MCMFAMILY"/>
</dbReference>
<name>A0A653AAS6_UNCDX</name>